<evidence type="ECO:0000313" key="2">
    <source>
        <dbReference type="Proteomes" id="UP001221898"/>
    </source>
</evidence>
<accession>A0AAD7RWP6</accession>
<protein>
    <submittedName>
        <fullName evidence="1">Uncharacterized protein</fullName>
    </submittedName>
</protein>
<dbReference type="AlphaFoldDB" id="A0AAD7RWP6"/>
<name>A0AAD7RWP6_9TELE</name>
<evidence type="ECO:0000313" key="1">
    <source>
        <dbReference type="EMBL" id="KAJ8391640.1"/>
    </source>
</evidence>
<dbReference type="EMBL" id="JAINUG010000155">
    <property type="protein sequence ID" value="KAJ8391640.1"/>
    <property type="molecule type" value="Genomic_DNA"/>
</dbReference>
<dbReference type="Proteomes" id="UP001221898">
    <property type="component" value="Unassembled WGS sequence"/>
</dbReference>
<proteinExistence type="predicted"/>
<organism evidence="1 2">
    <name type="scientific">Aldrovandia affinis</name>
    <dbReference type="NCBI Taxonomy" id="143900"/>
    <lineage>
        <taxon>Eukaryota</taxon>
        <taxon>Metazoa</taxon>
        <taxon>Chordata</taxon>
        <taxon>Craniata</taxon>
        <taxon>Vertebrata</taxon>
        <taxon>Euteleostomi</taxon>
        <taxon>Actinopterygii</taxon>
        <taxon>Neopterygii</taxon>
        <taxon>Teleostei</taxon>
        <taxon>Notacanthiformes</taxon>
        <taxon>Halosauridae</taxon>
        <taxon>Aldrovandia</taxon>
    </lineage>
</organism>
<sequence>MQTVGLIHTLEQCLNRMQTLGLIHTLEQCLNRMQIVGLIHTLEQCLNRMQTLGLIHTLEQCLNRMQTVWLIHTLSQWPQGCSSLLAAVRAMFPGVIVHGRLRIQGCEEKAVVVSLIGPGVEGSKEQCLHWGQRSQR</sequence>
<gene>
    <name evidence="1" type="ORF">AAFF_G00087810</name>
</gene>
<reference evidence="1" key="1">
    <citation type="journal article" date="2023" name="Science">
        <title>Genome structures resolve the early diversification of teleost fishes.</title>
        <authorList>
            <person name="Parey E."/>
            <person name="Louis A."/>
            <person name="Montfort J."/>
            <person name="Bouchez O."/>
            <person name="Roques C."/>
            <person name="Iampietro C."/>
            <person name="Lluch J."/>
            <person name="Castinel A."/>
            <person name="Donnadieu C."/>
            <person name="Desvignes T."/>
            <person name="Floi Bucao C."/>
            <person name="Jouanno E."/>
            <person name="Wen M."/>
            <person name="Mejri S."/>
            <person name="Dirks R."/>
            <person name="Jansen H."/>
            <person name="Henkel C."/>
            <person name="Chen W.J."/>
            <person name="Zahm M."/>
            <person name="Cabau C."/>
            <person name="Klopp C."/>
            <person name="Thompson A.W."/>
            <person name="Robinson-Rechavi M."/>
            <person name="Braasch I."/>
            <person name="Lecointre G."/>
            <person name="Bobe J."/>
            <person name="Postlethwait J.H."/>
            <person name="Berthelot C."/>
            <person name="Roest Crollius H."/>
            <person name="Guiguen Y."/>
        </authorList>
    </citation>
    <scope>NUCLEOTIDE SEQUENCE</scope>
    <source>
        <strain evidence="1">NC1722</strain>
    </source>
</reference>
<keyword evidence="2" id="KW-1185">Reference proteome</keyword>
<comment type="caution">
    <text evidence="1">The sequence shown here is derived from an EMBL/GenBank/DDBJ whole genome shotgun (WGS) entry which is preliminary data.</text>
</comment>